<dbReference type="PANTHER" id="PTHR13082:SF0">
    <property type="entry name" value="HISTONE DEACETYLASE COMPLEX SUBUNIT SAP18"/>
    <property type="match status" value="1"/>
</dbReference>
<dbReference type="GO" id="GO:0003714">
    <property type="term" value="F:transcription corepressor activity"/>
    <property type="evidence" value="ECO:0007669"/>
    <property type="project" value="TreeGrafter"/>
</dbReference>
<organism evidence="3">
    <name type="scientific">Coccolithus braarudii</name>
    <dbReference type="NCBI Taxonomy" id="221442"/>
    <lineage>
        <taxon>Eukaryota</taxon>
        <taxon>Haptista</taxon>
        <taxon>Haptophyta</taxon>
        <taxon>Prymnesiophyceae</taxon>
        <taxon>Coccolithales</taxon>
        <taxon>Coccolithaceae</taxon>
        <taxon>Coccolithus</taxon>
    </lineage>
</organism>
<dbReference type="InterPro" id="IPR010516">
    <property type="entry name" value="SAP18"/>
</dbReference>
<evidence type="ECO:0000256" key="2">
    <source>
        <dbReference type="SAM" id="MobiDB-lite"/>
    </source>
</evidence>
<feature type="compositionally biased region" description="Pro residues" evidence="2">
    <location>
        <begin position="9"/>
        <end position="21"/>
    </location>
</feature>
<sequence>MYRGSGPMGPRPPPPPPPPPRGQSGPPRPHIDRHTQCPLLLRTFVKKGGHHKPEDYAVRGEEPQGEHQLHMWLDASLRELHDLLKQVEPLARDRNSRLSFAIVYPDKRGMLTLKEVGSTRSIQRGPDDEKTLAELHFQAGDFLDVALMSGYPLENVGVARPQ</sequence>
<evidence type="ECO:0008006" key="4">
    <source>
        <dbReference type="Google" id="ProtNLM"/>
    </source>
</evidence>
<accession>A0A7S0L0Z4</accession>
<dbReference type="Pfam" id="PF06487">
    <property type="entry name" value="SAP18"/>
    <property type="match status" value="1"/>
</dbReference>
<proteinExistence type="inferred from homology"/>
<dbReference type="GO" id="GO:0005634">
    <property type="term" value="C:nucleus"/>
    <property type="evidence" value="ECO:0007669"/>
    <property type="project" value="TreeGrafter"/>
</dbReference>
<gene>
    <name evidence="3" type="ORF">CPEL01642_LOCUS1662</name>
</gene>
<evidence type="ECO:0000313" key="3">
    <source>
        <dbReference type="EMBL" id="CAD8598332.1"/>
    </source>
</evidence>
<dbReference type="AlphaFoldDB" id="A0A7S0L0Z4"/>
<feature type="region of interest" description="Disordered" evidence="2">
    <location>
        <begin position="1"/>
        <end position="35"/>
    </location>
</feature>
<dbReference type="PANTHER" id="PTHR13082">
    <property type="entry name" value="SAP18"/>
    <property type="match status" value="1"/>
</dbReference>
<comment type="similarity">
    <text evidence="1">Belongs to the SAP18 family.</text>
</comment>
<evidence type="ECO:0000256" key="1">
    <source>
        <dbReference type="ARBA" id="ARBA00009143"/>
    </source>
</evidence>
<protein>
    <recommendedName>
        <fullName evidence="4">Histone deacetylase complex subunit SAP18</fullName>
    </recommendedName>
</protein>
<dbReference type="InterPro" id="IPR042534">
    <property type="entry name" value="SAP18_sf"/>
</dbReference>
<name>A0A7S0L0Z4_9EUKA</name>
<reference evidence="3" key="1">
    <citation type="submission" date="2021-01" db="EMBL/GenBank/DDBJ databases">
        <authorList>
            <person name="Corre E."/>
            <person name="Pelletier E."/>
            <person name="Niang G."/>
            <person name="Scheremetjew M."/>
            <person name="Finn R."/>
            <person name="Kale V."/>
            <person name="Holt S."/>
            <person name="Cochrane G."/>
            <person name="Meng A."/>
            <person name="Brown T."/>
            <person name="Cohen L."/>
        </authorList>
    </citation>
    <scope>NUCLEOTIDE SEQUENCE</scope>
    <source>
        <strain evidence="3">PLY182g</strain>
    </source>
</reference>
<dbReference type="Gene3D" id="3.10.20.550">
    <property type="entry name" value="ASAP complex, SAP18 subunit"/>
    <property type="match status" value="1"/>
</dbReference>
<dbReference type="EMBL" id="HBEY01003411">
    <property type="protein sequence ID" value="CAD8598332.1"/>
    <property type="molecule type" value="Transcribed_RNA"/>
</dbReference>